<name>A0A9P7HME8_9HYPO</name>
<evidence type="ECO:0000256" key="1">
    <source>
        <dbReference type="SAM" id="Coils"/>
    </source>
</evidence>
<keyword evidence="3" id="KW-1185">Reference proteome</keyword>
<feature type="coiled-coil region" evidence="1">
    <location>
        <begin position="4"/>
        <end position="31"/>
    </location>
</feature>
<comment type="caution">
    <text evidence="2">The sequence shown here is derived from an EMBL/GenBank/DDBJ whole genome shotgun (WGS) entry which is preliminary data.</text>
</comment>
<accession>A0A9P7HME8</accession>
<reference evidence="2" key="1">
    <citation type="journal article" date="2020" name="bioRxiv">
        <title>Historical genomics reveals the evolutionary mechanisms behind multiple outbreaks of the host-specific coffee wilt pathogen Fusarium xylarioides.</title>
        <authorList>
            <person name="Peck D."/>
            <person name="Nowell R.W."/>
            <person name="Flood J."/>
            <person name="Ryan M.J."/>
            <person name="Barraclough T.G."/>
        </authorList>
    </citation>
    <scope>NUCLEOTIDE SEQUENCE</scope>
    <source>
        <strain evidence="2">IMI 127659i</strain>
    </source>
</reference>
<dbReference type="EMBL" id="JADFTT010000761">
    <property type="protein sequence ID" value="KAG5758772.1"/>
    <property type="molecule type" value="Genomic_DNA"/>
</dbReference>
<dbReference type="Proteomes" id="UP000750502">
    <property type="component" value="Unassembled WGS sequence"/>
</dbReference>
<proteinExistence type="predicted"/>
<dbReference type="AlphaFoldDB" id="A0A9P7HME8"/>
<gene>
    <name evidence="2" type="ORF">H9Q72_013099</name>
</gene>
<evidence type="ECO:0000313" key="3">
    <source>
        <dbReference type="Proteomes" id="UP000750502"/>
    </source>
</evidence>
<dbReference type="OrthoDB" id="5019618at2759"/>
<organism evidence="2 3">
    <name type="scientific">Fusarium xylarioides</name>
    <dbReference type="NCBI Taxonomy" id="221167"/>
    <lineage>
        <taxon>Eukaryota</taxon>
        <taxon>Fungi</taxon>
        <taxon>Dikarya</taxon>
        <taxon>Ascomycota</taxon>
        <taxon>Pezizomycotina</taxon>
        <taxon>Sordariomycetes</taxon>
        <taxon>Hypocreomycetidae</taxon>
        <taxon>Hypocreales</taxon>
        <taxon>Nectriaceae</taxon>
        <taxon>Fusarium</taxon>
        <taxon>Fusarium fujikuroi species complex</taxon>
    </lineage>
</organism>
<reference evidence="2" key="2">
    <citation type="submission" date="2020-10" db="EMBL/GenBank/DDBJ databases">
        <authorList>
            <person name="Peck L.D."/>
            <person name="Nowell R.W."/>
            <person name="Flood J."/>
            <person name="Ryan M.J."/>
            <person name="Barraclough T.G."/>
        </authorList>
    </citation>
    <scope>NUCLEOTIDE SEQUENCE</scope>
    <source>
        <strain evidence="2">IMI 127659i</strain>
    </source>
</reference>
<keyword evidence="1" id="KW-0175">Coiled coil</keyword>
<sequence>MAIMDDTKSRVKLLEEEVAELRRMVSSLSLQISNRDGTQIDSKALSDDTHTDSKAVIILAPSKLSLFYGRGDMRSYLSTPDPRFKEDEWLYNKPPDWAWLKGFLLWARQGTEWAFPCYVFSYLQHENAGECSAGDGCDHWKEGIDPATGTVILEVLCAEANTFKECLSLGSTQCPDFEPTHRKPTVFFNRMRPNFEVLKTLKGIDNDRFTVLMFRVINDPVGQNHWMDKFGILIDFEALD</sequence>
<protein>
    <submittedName>
        <fullName evidence="2">Uncharacterized protein</fullName>
    </submittedName>
</protein>
<evidence type="ECO:0000313" key="2">
    <source>
        <dbReference type="EMBL" id="KAG5758772.1"/>
    </source>
</evidence>